<dbReference type="EMBL" id="UINC01211370">
    <property type="protein sequence ID" value="SVE35237.1"/>
    <property type="molecule type" value="Genomic_DNA"/>
</dbReference>
<evidence type="ECO:0000313" key="2">
    <source>
        <dbReference type="EMBL" id="SVE35237.1"/>
    </source>
</evidence>
<feature type="domain" description="FAS1-like dehydratase" evidence="1">
    <location>
        <begin position="8"/>
        <end position="63"/>
    </location>
</feature>
<dbReference type="InterPro" id="IPR052741">
    <property type="entry name" value="Mitochondrial_HTD2"/>
</dbReference>
<evidence type="ECO:0000259" key="1">
    <source>
        <dbReference type="Pfam" id="PF13452"/>
    </source>
</evidence>
<dbReference type="GO" id="GO:0019171">
    <property type="term" value="F:(3R)-hydroxyacyl-[acyl-carrier-protein] dehydratase activity"/>
    <property type="evidence" value="ECO:0007669"/>
    <property type="project" value="TreeGrafter"/>
</dbReference>
<dbReference type="PANTHER" id="PTHR28152">
    <property type="entry name" value="HYDROXYACYL-THIOESTER DEHYDRATASE TYPE 2, MITOCHONDRIAL"/>
    <property type="match status" value="1"/>
</dbReference>
<dbReference type="SUPFAM" id="SSF54637">
    <property type="entry name" value="Thioesterase/thiol ester dehydrase-isomerase"/>
    <property type="match status" value="2"/>
</dbReference>
<name>A0A383CSA5_9ZZZZ</name>
<dbReference type="InterPro" id="IPR029069">
    <property type="entry name" value="HotDog_dom_sf"/>
</dbReference>
<sequence>PRGGFLPPVELPRRMWGGNRLTFHEPIQVGDEVRRDSEILSITEKNGRSGQLALVTVKHRYHASGGLALEEEHDIVYRSAAKNGNKTPPGEPPAELAQWSNVVDPDPVFLFRYSALTFNGHRIHYDTPYVTEVEGYPGLIVHGPLTATLLLELVRRERPEELIKTVVVRARRPLFAGTRFRVEGLPTETGAHTWAVDSGGCVAMTANVTFA</sequence>
<dbReference type="PANTHER" id="PTHR28152:SF1">
    <property type="entry name" value="HYDROXYACYL-THIOESTER DEHYDRATASE TYPE 2, MITOCHONDRIAL"/>
    <property type="match status" value="1"/>
</dbReference>
<organism evidence="2">
    <name type="scientific">marine metagenome</name>
    <dbReference type="NCBI Taxonomy" id="408172"/>
    <lineage>
        <taxon>unclassified sequences</taxon>
        <taxon>metagenomes</taxon>
        <taxon>ecological metagenomes</taxon>
    </lineage>
</organism>
<protein>
    <recommendedName>
        <fullName evidence="1">FAS1-like dehydratase domain-containing protein</fullName>
    </recommendedName>
</protein>
<gene>
    <name evidence="2" type="ORF">METZ01_LOCUS488091</name>
</gene>
<feature type="non-terminal residue" evidence="2">
    <location>
        <position position="1"/>
    </location>
</feature>
<proteinExistence type="predicted"/>
<dbReference type="Gene3D" id="3.10.129.10">
    <property type="entry name" value="Hotdog Thioesterase"/>
    <property type="match status" value="1"/>
</dbReference>
<reference evidence="2" key="1">
    <citation type="submission" date="2018-05" db="EMBL/GenBank/DDBJ databases">
        <authorList>
            <person name="Lanie J.A."/>
            <person name="Ng W.-L."/>
            <person name="Kazmierczak K.M."/>
            <person name="Andrzejewski T.M."/>
            <person name="Davidsen T.M."/>
            <person name="Wayne K.J."/>
            <person name="Tettelin H."/>
            <person name="Glass J.I."/>
            <person name="Rusch D."/>
            <person name="Podicherti R."/>
            <person name="Tsui H.-C.T."/>
            <person name="Winkler M.E."/>
        </authorList>
    </citation>
    <scope>NUCLEOTIDE SEQUENCE</scope>
</reference>
<dbReference type="InterPro" id="IPR039569">
    <property type="entry name" value="FAS1-like_DH_region"/>
</dbReference>
<dbReference type="Pfam" id="PF13452">
    <property type="entry name" value="FAS1_DH_region"/>
    <property type="match status" value="1"/>
</dbReference>
<dbReference type="AlphaFoldDB" id="A0A383CSA5"/>
<accession>A0A383CSA5</accession>